<evidence type="ECO:0000256" key="5">
    <source>
        <dbReference type="SAM" id="Phobius"/>
    </source>
</evidence>
<gene>
    <name evidence="7" type="ORF">AFUS01_LOCUS37292</name>
</gene>
<feature type="non-terminal residue" evidence="7">
    <location>
        <position position="291"/>
    </location>
</feature>
<sequence length="291" mass="33184">CLECTRVRIHKHLFVSFIINNTLWLVWYRAVINNPEIGSEPSNEIWCGTLHVLVQYFLVANYFWMFCEGLYLHTLLVFAFTRAESKLLKGFYIFGWLGPVVPIALYTGFRISMNAPDDVCWLNESQWRIFLIVPVFVCLALSLAFLINILRVLLTKLHDNRRSLAVYARRESNSSDSQSALRKAARATLILIPLLGLHYFLTPFKPEPGSDGEMVYECIAAVSSSLQGLCVSLLFCFCNGEVLSVLRRRFCRQYCQGDGSYTRGDYSCAPTSMSTMVIRRQSELGKAEVQL</sequence>
<evidence type="ECO:0000313" key="7">
    <source>
        <dbReference type="EMBL" id="CAG7827300.1"/>
    </source>
</evidence>
<reference evidence="7" key="1">
    <citation type="submission" date="2021-06" db="EMBL/GenBank/DDBJ databases">
        <authorList>
            <person name="Hodson N. C."/>
            <person name="Mongue J. A."/>
            <person name="Jaron S. K."/>
        </authorList>
    </citation>
    <scope>NUCLEOTIDE SEQUENCE</scope>
</reference>
<dbReference type="InterPro" id="IPR000832">
    <property type="entry name" value="GPCR_2_secretin-like"/>
</dbReference>
<dbReference type="PANTHER" id="PTHR45620">
    <property type="entry name" value="PDF RECEPTOR-LIKE PROTEIN-RELATED"/>
    <property type="match status" value="1"/>
</dbReference>
<feature type="transmembrane region" description="Helical" evidence="5">
    <location>
        <begin position="91"/>
        <end position="109"/>
    </location>
</feature>
<evidence type="ECO:0000256" key="1">
    <source>
        <dbReference type="ARBA" id="ARBA00004141"/>
    </source>
</evidence>
<evidence type="ECO:0000256" key="4">
    <source>
        <dbReference type="ARBA" id="ARBA00023136"/>
    </source>
</evidence>
<dbReference type="InterPro" id="IPR050332">
    <property type="entry name" value="GPCR_2"/>
</dbReference>
<dbReference type="GO" id="GO:0007166">
    <property type="term" value="P:cell surface receptor signaling pathway"/>
    <property type="evidence" value="ECO:0007669"/>
    <property type="project" value="InterPro"/>
</dbReference>
<comment type="caution">
    <text evidence="7">The sequence shown here is derived from an EMBL/GenBank/DDBJ whole genome shotgun (WGS) entry which is preliminary data.</text>
</comment>
<dbReference type="AlphaFoldDB" id="A0A8J2LSA3"/>
<dbReference type="GO" id="GO:0007188">
    <property type="term" value="P:adenylate cyclase-modulating G protein-coupled receptor signaling pathway"/>
    <property type="evidence" value="ECO:0007669"/>
    <property type="project" value="TreeGrafter"/>
</dbReference>
<keyword evidence="8" id="KW-1185">Reference proteome</keyword>
<dbReference type="Proteomes" id="UP000708208">
    <property type="component" value="Unassembled WGS sequence"/>
</dbReference>
<feature type="transmembrane region" description="Helical" evidence="5">
    <location>
        <begin position="214"/>
        <end position="238"/>
    </location>
</feature>
<keyword evidence="3 5" id="KW-1133">Transmembrane helix</keyword>
<evidence type="ECO:0000313" key="8">
    <source>
        <dbReference type="Proteomes" id="UP000708208"/>
    </source>
</evidence>
<keyword evidence="2 5" id="KW-0812">Transmembrane</keyword>
<feature type="transmembrane region" description="Helical" evidence="5">
    <location>
        <begin position="184"/>
        <end position="202"/>
    </location>
</feature>
<dbReference type="PROSITE" id="PS50261">
    <property type="entry name" value="G_PROTEIN_RECEP_F2_4"/>
    <property type="match status" value="1"/>
</dbReference>
<feature type="transmembrane region" description="Helical" evidence="5">
    <location>
        <begin position="129"/>
        <end position="154"/>
    </location>
</feature>
<accession>A0A8J2LSA3</accession>
<dbReference type="SUPFAM" id="SSF81321">
    <property type="entry name" value="Family A G protein-coupled receptor-like"/>
    <property type="match status" value="1"/>
</dbReference>
<feature type="domain" description="G-protein coupled receptors family 2 profile 2" evidence="6">
    <location>
        <begin position="1"/>
        <end position="239"/>
    </location>
</feature>
<organism evidence="7 8">
    <name type="scientific">Allacma fusca</name>
    <dbReference type="NCBI Taxonomy" id="39272"/>
    <lineage>
        <taxon>Eukaryota</taxon>
        <taxon>Metazoa</taxon>
        <taxon>Ecdysozoa</taxon>
        <taxon>Arthropoda</taxon>
        <taxon>Hexapoda</taxon>
        <taxon>Collembola</taxon>
        <taxon>Symphypleona</taxon>
        <taxon>Sminthuridae</taxon>
        <taxon>Allacma</taxon>
    </lineage>
</organism>
<dbReference type="InterPro" id="IPR017981">
    <property type="entry name" value="GPCR_2-like_7TM"/>
</dbReference>
<keyword evidence="4 5" id="KW-0472">Membrane</keyword>
<proteinExistence type="predicted"/>
<evidence type="ECO:0000259" key="6">
    <source>
        <dbReference type="PROSITE" id="PS50261"/>
    </source>
</evidence>
<dbReference type="Pfam" id="PF00002">
    <property type="entry name" value="7tm_2"/>
    <property type="match status" value="1"/>
</dbReference>
<evidence type="ECO:0000256" key="2">
    <source>
        <dbReference type="ARBA" id="ARBA00022692"/>
    </source>
</evidence>
<dbReference type="OrthoDB" id="16753at2759"/>
<feature type="transmembrane region" description="Helical" evidence="5">
    <location>
        <begin position="12"/>
        <end position="32"/>
    </location>
</feature>
<protein>
    <recommendedName>
        <fullName evidence="6">G-protein coupled receptors family 2 profile 2 domain-containing protein</fullName>
    </recommendedName>
</protein>
<dbReference type="GO" id="GO:0005886">
    <property type="term" value="C:plasma membrane"/>
    <property type="evidence" value="ECO:0007669"/>
    <property type="project" value="TreeGrafter"/>
</dbReference>
<evidence type="ECO:0000256" key="3">
    <source>
        <dbReference type="ARBA" id="ARBA00022989"/>
    </source>
</evidence>
<comment type="subcellular location">
    <subcellularLocation>
        <location evidence="1">Membrane</location>
        <topology evidence="1">Multi-pass membrane protein</topology>
    </subcellularLocation>
</comment>
<name>A0A8J2LSA3_9HEXA</name>
<dbReference type="EMBL" id="CAJVCH010542959">
    <property type="protein sequence ID" value="CAG7827300.1"/>
    <property type="molecule type" value="Genomic_DNA"/>
</dbReference>
<feature type="transmembrane region" description="Helical" evidence="5">
    <location>
        <begin position="52"/>
        <end position="79"/>
    </location>
</feature>
<dbReference type="PANTHER" id="PTHR45620:SF32">
    <property type="entry name" value="DIURETIC HORMONE 31 RECEPTOR, ISOFORM C"/>
    <property type="match status" value="1"/>
</dbReference>
<dbReference type="GO" id="GO:0008528">
    <property type="term" value="F:G protein-coupled peptide receptor activity"/>
    <property type="evidence" value="ECO:0007669"/>
    <property type="project" value="TreeGrafter"/>
</dbReference>